<dbReference type="InterPro" id="IPR014026">
    <property type="entry name" value="UDP-Glc/GDP-Man_DH_dimer"/>
</dbReference>
<dbReference type="GO" id="GO:0000271">
    <property type="term" value="P:polysaccharide biosynthetic process"/>
    <property type="evidence" value="ECO:0007669"/>
    <property type="project" value="InterPro"/>
</dbReference>
<feature type="binding site" evidence="11">
    <location>
        <position position="86"/>
    </location>
    <ligand>
        <name>NAD(+)</name>
        <dbReference type="ChEBI" id="CHEBI:57540"/>
    </ligand>
</feature>
<feature type="binding site" evidence="10">
    <location>
        <position position="326"/>
    </location>
    <ligand>
        <name>substrate</name>
    </ligand>
</feature>
<dbReference type="PIRSF" id="PIRSF500134">
    <property type="entry name" value="UDPglc_DH_bac"/>
    <property type="match status" value="1"/>
</dbReference>
<dbReference type="SMART" id="SM00984">
    <property type="entry name" value="UDPG_MGDP_dh_C"/>
    <property type="match status" value="1"/>
</dbReference>
<dbReference type="Pfam" id="PF03721">
    <property type="entry name" value="UDPG_MGDP_dh_N"/>
    <property type="match status" value="1"/>
</dbReference>
<feature type="binding site" evidence="11">
    <location>
        <position position="158"/>
    </location>
    <ligand>
        <name>NAD(+)</name>
        <dbReference type="ChEBI" id="CHEBI:57540"/>
    </ligand>
</feature>
<feature type="binding site" evidence="11">
    <location>
        <position position="35"/>
    </location>
    <ligand>
        <name>NAD(+)</name>
        <dbReference type="ChEBI" id="CHEBI:57540"/>
    </ligand>
</feature>
<evidence type="ECO:0000256" key="1">
    <source>
        <dbReference type="ARBA" id="ARBA00004701"/>
    </source>
</evidence>
<accession>A0A4S5BNP8</accession>
<evidence type="ECO:0000313" key="14">
    <source>
        <dbReference type="Proteomes" id="UP000306236"/>
    </source>
</evidence>
<evidence type="ECO:0000256" key="2">
    <source>
        <dbReference type="ARBA" id="ARBA00006601"/>
    </source>
</evidence>
<proteinExistence type="inferred from homology"/>
<gene>
    <name evidence="13" type="ORF">E8K88_07240</name>
</gene>
<dbReference type="EC" id="1.1.1.22" evidence="3 8"/>
<evidence type="ECO:0000256" key="7">
    <source>
        <dbReference type="ARBA" id="ARBA00047473"/>
    </source>
</evidence>
<reference evidence="13 14" key="1">
    <citation type="submission" date="2019-04" db="EMBL/GenBank/DDBJ databases">
        <title>Lampropedia sp YIM MLB12 draf genome.</title>
        <authorList>
            <person name="Wang Y.-X."/>
        </authorList>
    </citation>
    <scope>NUCLEOTIDE SEQUENCE [LARGE SCALE GENOMIC DNA]</scope>
    <source>
        <strain evidence="13 14">YIM MLB12</strain>
    </source>
</reference>
<evidence type="ECO:0000256" key="9">
    <source>
        <dbReference type="PIRSR" id="PIRSR500134-1"/>
    </source>
</evidence>
<comment type="catalytic activity">
    <reaction evidence="7 8">
        <text>UDP-alpha-D-glucose + 2 NAD(+) + H2O = UDP-alpha-D-glucuronate + 2 NADH + 3 H(+)</text>
        <dbReference type="Rhea" id="RHEA:23596"/>
        <dbReference type="ChEBI" id="CHEBI:15377"/>
        <dbReference type="ChEBI" id="CHEBI:15378"/>
        <dbReference type="ChEBI" id="CHEBI:57540"/>
        <dbReference type="ChEBI" id="CHEBI:57945"/>
        <dbReference type="ChEBI" id="CHEBI:58052"/>
        <dbReference type="ChEBI" id="CHEBI:58885"/>
        <dbReference type="EC" id="1.1.1.22"/>
    </reaction>
</comment>
<evidence type="ECO:0000313" key="13">
    <source>
        <dbReference type="EMBL" id="THJ34304.1"/>
    </source>
</evidence>
<dbReference type="AlphaFoldDB" id="A0A4S5BNP8"/>
<evidence type="ECO:0000256" key="10">
    <source>
        <dbReference type="PIRSR" id="PIRSR500134-2"/>
    </source>
</evidence>
<feature type="binding site" evidence="10">
    <location>
        <position position="263"/>
    </location>
    <ligand>
        <name>substrate</name>
    </ligand>
</feature>
<evidence type="ECO:0000256" key="4">
    <source>
        <dbReference type="ARBA" id="ARBA00015132"/>
    </source>
</evidence>
<dbReference type="Gene3D" id="1.20.5.100">
    <property type="entry name" value="Cytochrome c1, transmembrane anchor, C-terminal"/>
    <property type="match status" value="1"/>
</dbReference>
<dbReference type="InterPro" id="IPR036220">
    <property type="entry name" value="UDP-Glc/GDP-Man_DH_C_sf"/>
</dbReference>
<dbReference type="InterPro" id="IPR001732">
    <property type="entry name" value="UDP-Glc/GDP-Man_DH_N"/>
</dbReference>
<protein>
    <recommendedName>
        <fullName evidence="4 8">UDP-glucose 6-dehydrogenase</fullName>
        <ecNumber evidence="3 8">1.1.1.22</ecNumber>
    </recommendedName>
</protein>
<dbReference type="PANTHER" id="PTHR43750:SF3">
    <property type="entry name" value="UDP-GLUCOSE 6-DEHYDROGENASE TUAD"/>
    <property type="match status" value="1"/>
</dbReference>
<evidence type="ECO:0000256" key="6">
    <source>
        <dbReference type="ARBA" id="ARBA00023027"/>
    </source>
</evidence>
<dbReference type="EMBL" id="SSWX01000007">
    <property type="protein sequence ID" value="THJ34304.1"/>
    <property type="molecule type" value="Genomic_DNA"/>
</dbReference>
<comment type="pathway">
    <text evidence="1">Nucleotide-sugar biosynthesis; UDP-alpha-D-glucuronate biosynthesis; UDP-alpha-D-glucuronate from UDP-alpha-D-glucose: step 1/1.</text>
</comment>
<evidence type="ECO:0000259" key="12">
    <source>
        <dbReference type="SMART" id="SM00984"/>
    </source>
</evidence>
<dbReference type="InterPro" id="IPR014027">
    <property type="entry name" value="UDP-Glc/GDP-Man_DH_C"/>
</dbReference>
<dbReference type="SUPFAM" id="SSF48179">
    <property type="entry name" value="6-phosphogluconate dehydrogenase C-terminal domain-like"/>
    <property type="match status" value="1"/>
</dbReference>
<dbReference type="InterPro" id="IPR008927">
    <property type="entry name" value="6-PGluconate_DH-like_C_sf"/>
</dbReference>
<sequence length="458" mass="49936">MRIVVIGTGYVGLVSAACFAEMGHHVICVDTNAERIAQLRAGHVPIHEPGLDGMVHNNHQQNRLHFTTELRPSLANVDVCFIAVGTPSCANGAADTQHVFQVAEELGKYLPSSCVVVNKSTVPVGTAERVERCIAEQLALRHAAFAVPVASNPEFLREGCAVEDFMRPDRIIIGSADAQSAQVLQSLYAPFLRKNPRLLMMGRREAELSKYAANAMLATRISFMNEIASLSECLGVDVESVRLGIGSDSRIGYDFLYAGCGYGGSCFPKDVRALIHTSQRHGLSSHILQAVEERNTIQKAGLFIKLKLQLGYLEGRRIALWGLAFKPGTDDIREAPALQLLESLMHAGAHVHAYDPVACANVAEYVPKQWLDSGQLTLNAADPYHVLERAHALVVATEWKPFRQPDWKRIAACMDKHIVIDGRNIYDPLSMQQHGFVHVGVGRGIAHSSEAAALTNAA</sequence>
<feature type="binding site" evidence="11">
    <location>
        <position position="121"/>
    </location>
    <ligand>
        <name>NAD(+)</name>
        <dbReference type="ChEBI" id="CHEBI:57540"/>
    </ligand>
</feature>
<dbReference type="InterPro" id="IPR036291">
    <property type="entry name" value="NAD(P)-bd_dom_sf"/>
</dbReference>
<dbReference type="Gene3D" id="3.40.50.720">
    <property type="entry name" value="NAD(P)-binding Rossmann-like Domain"/>
    <property type="match status" value="2"/>
</dbReference>
<evidence type="ECO:0000256" key="11">
    <source>
        <dbReference type="PIRSR" id="PIRSR500134-3"/>
    </source>
</evidence>
<dbReference type="InterPro" id="IPR017476">
    <property type="entry name" value="UDP-Glc/GDP-Man"/>
</dbReference>
<feature type="active site" description="Nucleophile" evidence="9">
    <location>
        <position position="266"/>
    </location>
</feature>
<dbReference type="InterPro" id="IPR028357">
    <property type="entry name" value="UDPglc_DH_bac"/>
</dbReference>
<evidence type="ECO:0000256" key="3">
    <source>
        <dbReference type="ARBA" id="ARBA00012954"/>
    </source>
</evidence>
<dbReference type="Proteomes" id="UP000306236">
    <property type="component" value="Unassembled WGS sequence"/>
</dbReference>
<comment type="similarity">
    <text evidence="2 8">Belongs to the UDP-glucose/GDP-mannose dehydrogenase family.</text>
</comment>
<dbReference type="GO" id="GO:0006065">
    <property type="term" value="P:UDP-glucuronate biosynthetic process"/>
    <property type="evidence" value="ECO:0007669"/>
    <property type="project" value="UniProtKB-UniPathway"/>
</dbReference>
<feature type="binding site" evidence="10">
    <location>
        <position position="210"/>
    </location>
    <ligand>
        <name>substrate</name>
    </ligand>
</feature>
<keyword evidence="5 8" id="KW-0560">Oxidoreductase</keyword>
<comment type="caution">
    <text evidence="13">The sequence shown here is derived from an EMBL/GenBank/DDBJ whole genome shotgun (WGS) entry which is preliminary data.</text>
</comment>
<dbReference type="SUPFAM" id="SSF52413">
    <property type="entry name" value="UDP-glucose/GDP-mannose dehydrogenase C-terminal domain"/>
    <property type="match status" value="1"/>
</dbReference>
<name>A0A4S5BNP8_9BURK</name>
<dbReference type="RefSeq" id="WP_136405979.1">
    <property type="nucleotide sequence ID" value="NZ_JARXRQ010000002.1"/>
</dbReference>
<evidence type="ECO:0000256" key="8">
    <source>
        <dbReference type="PIRNR" id="PIRNR000124"/>
    </source>
</evidence>
<feature type="binding site" evidence="11">
    <location>
        <position position="269"/>
    </location>
    <ligand>
        <name>NAD(+)</name>
        <dbReference type="ChEBI" id="CHEBI:57540"/>
    </ligand>
</feature>
<evidence type="ECO:0000256" key="5">
    <source>
        <dbReference type="ARBA" id="ARBA00023002"/>
    </source>
</evidence>
<dbReference type="PIRSF" id="PIRSF000124">
    <property type="entry name" value="UDPglc_GDPman_dh"/>
    <property type="match status" value="1"/>
</dbReference>
<dbReference type="Pfam" id="PF00984">
    <property type="entry name" value="UDPG_MGDP_dh"/>
    <property type="match status" value="1"/>
</dbReference>
<dbReference type="GO" id="GO:0003979">
    <property type="term" value="F:UDP-glucose 6-dehydrogenase activity"/>
    <property type="evidence" value="ECO:0007669"/>
    <property type="project" value="UniProtKB-EC"/>
</dbReference>
<dbReference type="Pfam" id="PF03720">
    <property type="entry name" value="UDPG_MGDP_dh_C"/>
    <property type="match status" value="1"/>
</dbReference>
<dbReference type="SUPFAM" id="SSF51735">
    <property type="entry name" value="NAD(P)-binding Rossmann-fold domains"/>
    <property type="match status" value="1"/>
</dbReference>
<feature type="binding site" evidence="11">
    <location>
        <position position="333"/>
    </location>
    <ligand>
        <name>NAD(+)</name>
        <dbReference type="ChEBI" id="CHEBI:57540"/>
    </ligand>
</feature>
<feature type="binding site" evidence="11">
    <location>
        <position position="30"/>
    </location>
    <ligand>
        <name>NAD(+)</name>
        <dbReference type="ChEBI" id="CHEBI:57540"/>
    </ligand>
</feature>
<feature type="binding site" evidence="10">
    <location>
        <begin position="155"/>
        <end position="158"/>
    </location>
    <ligand>
        <name>substrate</name>
    </ligand>
</feature>
<keyword evidence="14" id="KW-1185">Reference proteome</keyword>
<dbReference type="PROSITE" id="PS51257">
    <property type="entry name" value="PROKAR_LIPOPROTEIN"/>
    <property type="match status" value="1"/>
</dbReference>
<feature type="domain" description="UDP-glucose/GDP-mannose dehydrogenase C-terminal" evidence="12">
    <location>
        <begin position="319"/>
        <end position="428"/>
    </location>
</feature>
<feature type="binding site" evidence="10">
    <location>
        <begin position="255"/>
        <end position="259"/>
    </location>
    <ligand>
        <name>substrate</name>
    </ligand>
</feature>
<dbReference type="NCBIfam" id="TIGR03026">
    <property type="entry name" value="NDP-sugDHase"/>
    <property type="match status" value="1"/>
</dbReference>
<organism evidence="13 14">
    <name type="scientific">Lampropedia aestuarii</name>
    <dbReference type="NCBI Taxonomy" id="2562762"/>
    <lineage>
        <taxon>Bacteria</taxon>
        <taxon>Pseudomonadati</taxon>
        <taxon>Pseudomonadota</taxon>
        <taxon>Betaproteobacteria</taxon>
        <taxon>Burkholderiales</taxon>
        <taxon>Comamonadaceae</taxon>
        <taxon>Lampropedia</taxon>
    </lineage>
</organism>
<dbReference type="OrthoDB" id="9803238at2"/>
<keyword evidence="6 8" id="KW-0520">NAD</keyword>
<dbReference type="PANTHER" id="PTHR43750">
    <property type="entry name" value="UDP-GLUCOSE 6-DEHYDROGENASE TUAD"/>
    <property type="match status" value="1"/>
</dbReference>
<dbReference type="UniPathway" id="UPA00038">
    <property type="reaction ID" value="UER00491"/>
</dbReference>
<dbReference type="GO" id="GO:0051287">
    <property type="term" value="F:NAD binding"/>
    <property type="evidence" value="ECO:0007669"/>
    <property type="project" value="InterPro"/>
</dbReference>